<dbReference type="InterPro" id="IPR012792">
    <property type="entry name" value="3-oxoacid_CoA-transf_A"/>
</dbReference>
<comment type="similarity">
    <text evidence="1">Belongs to the 3-oxoacid CoA-transferase subunit A family.</text>
</comment>
<evidence type="ECO:0000256" key="2">
    <source>
        <dbReference type="ARBA" id="ARBA00022679"/>
    </source>
</evidence>
<dbReference type="GO" id="GO:0016740">
    <property type="term" value="F:transferase activity"/>
    <property type="evidence" value="ECO:0007669"/>
    <property type="project" value="UniProtKB-KW"/>
</dbReference>
<dbReference type="RefSeq" id="WP_389362058.1">
    <property type="nucleotide sequence ID" value="NZ_JBIACK010000008.1"/>
</dbReference>
<keyword evidence="2 3" id="KW-0808">Transferase</keyword>
<keyword evidence="4" id="KW-1185">Reference proteome</keyword>
<dbReference type="NCBIfam" id="TIGR02429">
    <property type="entry name" value="pcaI_scoA_fam"/>
    <property type="match status" value="1"/>
</dbReference>
<dbReference type="PANTHER" id="PTHR13707">
    <property type="entry name" value="KETOACID-COENZYME A TRANSFERASE"/>
    <property type="match status" value="1"/>
</dbReference>
<dbReference type="InterPro" id="IPR004165">
    <property type="entry name" value="CoA_trans_fam_I"/>
</dbReference>
<organism evidence="3 4">
    <name type="scientific">Cytobacillus spartinae</name>
    <dbReference type="NCBI Taxonomy" id="3299023"/>
    <lineage>
        <taxon>Bacteria</taxon>
        <taxon>Bacillati</taxon>
        <taxon>Bacillota</taxon>
        <taxon>Bacilli</taxon>
        <taxon>Bacillales</taxon>
        <taxon>Bacillaceae</taxon>
        <taxon>Cytobacillus</taxon>
    </lineage>
</organism>
<dbReference type="InterPro" id="IPR004163">
    <property type="entry name" value="CoA_transf_BS"/>
</dbReference>
<evidence type="ECO:0000256" key="1">
    <source>
        <dbReference type="ARBA" id="ARBA00005612"/>
    </source>
</evidence>
<comment type="caution">
    <text evidence="3">The sequence shown here is derived from an EMBL/GenBank/DDBJ whole genome shotgun (WGS) entry which is preliminary data.</text>
</comment>
<evidence type="ECO:0000313" key="3">
    <source>
        <dbReference type="EMBL" id="MFE8702091.1"/>
    </source>
</evidence>
<dbReference type="InterPro" id="IPR037171">
    <property type="entry name" value="NagB/RpiA_transferase-like"/>
</dbReference>
<dbReference type="Gene3D" id="3.40.1080.10">
    <property type="entry name" value="Glutaconate Coenzyme A-transferase"/>
    <property type="match status" value="1"/>
</dbReference>
<dbReference type="Pfam" id="PF01144">
    <property type="entry name" value="CoA_trans"/>
    <property type="match status" value="1"/>
</dbReference>
<dbReference type="SUPFAM" id="SSF100950">
    <property type="entry name" value="NagB/RpiA/CoA transferase-like"/>
    <property type="match status" value="1"/>
</dbReference>
<dbReference type="SMART" id="SM00882">
    <property type="entry name" value="CoA_trans"/>
    <property type="match status" value="1"/>
</dbReference>
<sequence>MGNPFGKITDINRVMELFQDGSTIMFGGFGGVGSPPTIIDGILDKGVKDLTLIGNDTGFPNIGIGKIVSQGRAKKVIASHIGSNPIAGQLMTKGELEVEFSPQGTLAERIRAGGVGLAAILTDIGMDNEMVSKNKPIYSFHGKEYFVEAALTAEIGIIYAKKADPYGNLIYDKSARNTNPLVAMAADITIAEVEEIVPLGSLDPDEVVTPGIFVDYLIPSKGVNWKWAWE</sequence>
<protein>
    <submittedName>
        <fullName evidence="3">CoA transferase subunit A</fullName>
    </submittedName>
</protein>
<proteinExistence type="inferred from homology"/>
<dbReference type="EMBL" id="JBIACK010000008">
    <property type="protein sequence ID" value="MFE8702091.1"/>
    <property type="molecule type" value="Genomic_DNA"/>
</dbReference>
<dbReference type="PANTHER" id="PTHR13707:SF60">
    <property type="entry name" value="ACETATE COA-TRANSFERASE SUBUNIT ALPHA"/>
    <property type="match status" value="1"/>
</dbReference>
<reference evidence="3 4" key="1">
    <citation type="submission" date="2024-08" db="EMBL/GenBank/DDBJ databases">
        <title>Two novel Cytobacillus novel species.</title>
        <authorList>
            <person name="Liu G."/>
        </authorList>
    </citation>
    <scope>NUCLEOTIDE SEQUENCE [LARGE SCALE GENOMIC DNA]</scope>
    <source>
        <strain evidence="3 4">FJAT-54145</strain>
    </source>
</reference>
<accession>A0ABW6KD38</accession>
<name>A0ABW6KD38_9BACI</name>
<gene>
    <name evidence="3" type="ORF">ACFYKX_15950</name>
</gene>
<dbReference type="PROSITE" id="PS01273">
    <property type="entry name" value="COA_TRANSF_1"/>
    <property type="match status" value="1"/>
</dbReference>
<dbReference type="Proteomes" id="UP001601059">
    <property type="component" value="Unassembled WGS sequence"/>
</dbReference>
<evidence type="ECO:0000313" key="4">
    <source>
        <dbReference type="Proteomes" id="UP001601059"/>
    </source>
</evidence>